<name>A0A2G8JTY6_STIJA</name>
<evidence type="ECO:0000313" key="5">
    <source>
        <dbReference type="Proteomes" id="UP000230750"/>
    </source>
</evidence>
<dbReference type="GO" id="GO:0005829">
    <property type="term" value="C:cytosol"/>
    <property type="evidence" value="ECO:0007669"/>
    <property type="project" value="TreeGrafter"/>
</dbReference>
<dbReference type="GO" id="GO:0016779">
    <property type="term" value="F:nucleotidyltransferase activity"/>
    <property type="evidence" value="ECO:0007669"/>
    <property type="project" value="UniProtKB-UniRule"/>
</dbReference>
<proteinExistence type="inferred from homology"/>
<keyword evidence="2 3" id="KW-0819">tRNA processing</keyword>
<protein>
    <recommendedName>
        <fullName evidence="3">Cytoplasmic tRNA 2-thiolation protein 2</fullName>
    </recommendedName>
</protein>
<dbReference type="GO" id="GO:0000049">
    <property type="term" value="F:tRNA binding"/>
    <property type="evidence" value="ECO:0007669"/>
    <property type="project" value="InterPro"/>
</dbReference>
<keyword evidence="5" id="KW-1185">Reference proteome</keyword>
<evidence type="ECO:0000256" key="1">
    <source>
        <dbReference type="ARBA" id="ARBA00022490"/>
    </source>
</evidence>
<dbReference type="EMBL" id="MRZV01001265">
    <property type="protein sequence ID" value="PIK39188.1"/>
    <property type="molecule type" value="Genomic_DNA"/>
</dbReference>
<dbReference type="AlphaFoldDB" id="A0A2G8JTY6"/>
<dbReference type="UniPathway" id="UPA00988"/>
<comment type="subcellular location">
    <subcellularLocation>
        <location evidence="3">Cytoplasm</location>
    </subcellularLocation>
</comment>
<dbReference type="GO" id="GO:0016783">
    <property type="term" value="F:sulfurtransferase activity"/>
    <property type="evidence" value="ECO:0007669"/>
    <property type="project" value="TreeGrafter"/>
</dbReference>
<dbReference type="PANTHER" id="PTHR20882">
    <property type="entry name" value="CYTOPLASMIC TRNA 2-THIOLATION PROTEIN 2"/>
    <property type="match status" value="1"/>
</dbReference>
<dbReference type="OrthoDB" id="25129at2759"/>
<reference evidence="4 5" key="1">
    <citation type="journal article" date="2017" name="PLoS Biol.">
        <title>The sea cucumber genome provides insights into morphological evolution and visceral regeneration.</title>
        <authorList>
            <person name="Zhang X."/>
            <person name="Sun L."/>
            <person name="Yuan J."/>
            <person name="Sun Y."/>
            <person name="Gao Y."/>
            <person name="Zhang L."/>
            <person name="Li S."/>
            <person name="Dai H."/>
            <person name="Hamel J.F."/>
            <person name="Liu C."/>
            <person name="Yu Y."/>
            <person name="Liu S."/>
            <person name="Lin W."/>
            <person name="Guo K."/>
            <person name="Jin S."/>
            <person name="Xu P."/>
            <person name="Storey K.B."/>
            <person name="Huan P."/>
            <person name="Zhang T."/>
            <person name="Zhou Y."/>
            <person name="Zhang J."/>
            <person name="Lin C."/>
            <person name="Li X."/>
            <person name="Xing L."/>
            <person name="Huo D."/>
            <person name="Sun M."/>
            <person name="Wang L."/>
            <person name="Mercier A."/>
            <person name="Li F."/>
            <person name="Yang H."/>
            <person name="Xiang J."/>
        </authorList>
    </citation>
    <scope>NUCLEOTIDE SEQUENCE [LARGE SCALE GENOMIC DNA]</scope>
    <source>
        <strain evidence="4">Shaxun</strain>
        <tissue evidence="4">Muscle</tissue>
    </source>
</reference>
<organism evidence="4 5">
    <name type="scientific">Stichopus japonicus</name>
    <name type="common">Sea cucumber</name>
    <dbReference type="NCBI Taxonomy" id="307972"/>
    <lineage>
        <taxon>Eukaryota</taxon>
        <taxon>Metazoa</taxon>
        <taxon>Echinodermata</taxon>
        <taxon>Eleutherozoa</taxon>
        <taxon>Echinozoa</taxon>
        <taxon>Holothuroidea</taxon>
        <taxon>Aspidochirotacea</taxon>
        <taxon>Aspidochirotida</taxon>
        <taxon>Stichopodidae</taxon>
        <taxon>Apostichopus</taxon>
    </lineage>
</organism>
<comment type="caution">
    <text evidence="4">The sequence shown here is derived from an EMBL/GenBank/DDBJ whole genome shotgun (WGS) entry which is preliminary data.</text>
</comment>
<gene>
    <name evidence="4" type="ORF">BSL78_23966</name>
</gene>
<evidence type="ECO:0000256" key="2">
    <source>
        <dbReference type="ARBA" id="ARBA00022694"/>
    </source>
</evidence>
<dbReference type="Proteomes" id="UP000230750">
    <property type="component" value="Unassembled WGS sequence"/>
</dbReference>
<dbReference type="PANTHER" id="PTHR20882:SF14">
    <property type="entry name" value="CYTOPLASMIC TRNA 2-THIOLATION PROTEIN 2"/>
    <property type="match status" value="1"/>
</dbReference>
<dbReference type="HAMAP" id="MF_03054">
    <property type="entry name" value="CTU2"/>
    <property type="match status" value="1"/>
</dbReference>
<comment type="function">
    <text evidence="3">Plays a central role in 2-thiolation of mcm(5)S(2)U at tRNA wobble positions of tRNA(Lys), tRNA(Glu) and tRNA(Gln). May act by forming a heterodimer with NCS6/CTU1 that ligates sulfur from thiocarboxylated URM1 onto the uridine of tRNAs at wobble position.</text>
</comment>
<comment type="similarity">
    <text evidence="3">Belongs to the CTU2/NCS2 family.</text>
</comment>
<dbReference type="SUPFAM" id="SSF52402">
    <property type="entry name" value="Adenine nucleotide alpha hydrolases-like"/>
    <property type="match status" value="1"/>
</dbReference>
<dbReference type="InterPro" id="IPR014729">
    <property type="entry name" value="Rossmann-like_a/b/a_fold"/>
</dbReference>
<sequence>MCQITSQNDVIPKEDCRLSIGKSCMKCQEPATVVARLHDPFCSNCFQAYFTHRFRATFGKSKAVRNGEKVLIAFSGGHSSCVMLHLVKEGLAEGVHKKLRYQPGVIYVDENVCLEQDEEERNAQMRKIETWLKESTFPAYVICIEEVMSKCNPGYRLISGDQSHDAEDGHGNLPTENAMKEEFKQLLENTSSLTTKEDLIQKLRLKLLKQIAKQLGYTKIMFGDSGTRLATVLLGNLAKGHGETVHQDMSFLDTRGEEVAIIRPMREFTSKEIALFSHQCCLQPVFIPRISTKASRLASIDTLTEDFVNGLQSNFPATVTTVLKTGAKLTSDEETVGKRHTCVLCQSPVDSSSSASSASAATQYSMSLRKSGTVYSSSSSEPEAACEVARDDASCCGEGDGSCQSAKKNEELTSADLSVVMCYGCRVMMRDVKSLDRLPNSVLADVQRQKRRDEMRLEIEDFLLDGSEEG</sequence>
<dbReference type="GO" id="GO:0032447">
    <property type="term" value="P:protein urmylation"/>
    <property type="evidence" value="ECO:0007669"/>
    <property type="project" value="UniProtKB-UniRule"/>
</dbReference>
<dbReference type="Pfam" id="PF10288">
    <property type="entry name" value="CTU2"/>
    <property type="match status" value="1"/>
</dbReference>
<dbReference type="InterPro" id="IPR019407">
    <property type="entry name" value="CTU2"/>
</dbReference>
<evidence type="ECO:0000313" key="4">
    <source>
        <dbReference type="EMBL" id="PIK39188.1"/>
    </source>
</evidence>
<dbReference type="GO" id="GO:0002143">
    <property type="term" value="P:tRNA wobble position uridine thiolation"/>
    <property type="evidence" value="ECO:0007669"/>
    <property type="project" value="TreeGrafter"/>
</dbReference>
<dbReference type="Gene3D" id="3.40.50.620">
    <property type="entry name" value="HUPs"/>
    <property type="match status" value="1"/>
</dbReference>
<accession>A0A2G8JTY6</accession>
<keyword evidence="1 3" id="KW-0963">Cytoplasm</keyword>
<comment type="pathway">
    <text evidence="3">tRNA modification; 5-methoxycarbonylmethyl-2-thiouridine-tRNA biosynthesis.</text>
</comment>
<dbReference type="STRING" id="307972.A0A2G8JTY6"/>
<evidence type="ECO:0000256" key="3">
    <source>
        <dbReference type="HAMAP-Rule" id="MF_03054"/>
    </source>
</evidence>